<evidence type="ECO:0000313" key="1">
    <source>
        <dbReference type="EMBL" id="KAF0718349.1"/>
    </source>
</evidence>
<proteinExistence type="predicted"/>
<protein>
    <submittedName>
        <fullName evidence="1">Uncharacterized protein</fullName>
    </submittedName>
</protein>
<sequence length="195" mass="21742">IEFDQETQLTPTEREEIAVKIATFVLDMDASLASSSSVGDSFWPGWTDRGLFLYLVDERTRRVLVPPKHDLYPIHVSAWTTGGAATAAEAYVPLLQTGLGLLQRLNDSVDLFGITGLPHLPDTLFDQVQDAVAGVEAKLHTLMAHAATTHAVADLRGHRLRQLQHFFRQHDPHRYFGGLERTYTADGRAIWTLPE</sequence>
<dbReference type="AlphaFoldDB" id="A0A6A4ZWM7"/>
<reference evidence="1" key="1">
    <citation type="submission" date="2019-06" db="EMBL/GenBank/DDBJ databases">
        <title>Genomics analysis of Aphanomyces spp. identifies a new class of oomycete effector associated with host adaptation.</title>
        <authorList>
            <person name="Gaulin E."/>
        </authorList>
    </citation>
    <scope>NUCLEOTIDE SEQUENCE</scope>
    <source>
        <strain evidence="1">CBS 578.67</strain>
    </source>
</reference>
<comment type="caution">
    <text evidence="1">The sequence shown here is derived from an EMBL/GenBank/DDBJ whole genome shotgun (WGS) entry which is preliminary data.</text>
</comment>
<name>A0A6A4ZWM7_9STRA</name>
<organism evidence="1">
    <name type="scientific">Aphanomyces stellatus</name>
    <dbReference type="NCBI Taxonomy" id="120398"/>
    <lineage>
        <taxon>Eukaryota</taxon>
        <taxon>Sar</taxon>
        <taxon>Stramenopiles</taxon>
        <taxon>Oomycota</taxon>
        <taxon>Saprolegniomycetes</taxon>
        <taxon>Saprolegniales</taxon>
        <taxon>Verrucalvaceae</taxon>
        <taxon>Aphanomyces</taxon>
    </lineage>
</organism>
<feature type="non-terminal residue" evidence="1">
    <location>
        <position position="1"/>
    </location>
</feature>
<gene>
    <name evidence="1" type="ORF">As57867_001744</name>
</gene>
<dbReference type="EMBL" id="VJMH01000156">
    <property type="protein sequence ID" value="KAF0718349.1"/>
    <property type="molecule type" value="Genomic_DNA"/>
</dbReference>
<accession>A0A6A4ZWM7</accession>
<dbReference type="OrthoDB" id="45365at2759"/>